<gene>
    <name evidence="2" type="ORF">C8N44_111114</name>
</gene>
<dbReference type="RefSeq" id="WP_107976208.1">
    <property type="nucleotide sequence ID" value="NZ_BMEZ01000013.1"/>
</dbReference>
<dbReference type="Pfam" id="PF09356">
    <property type="entry name" value="Phage_BR0599"/>
    <property type="match status" value="1"/>
</dbReference>
<keyword evidence="3" id="KW-1185">Reference proteome</keyword>
<feature type="domain" description="Bacteriophage phiJL001 Gp84 C-terminal" evidence="1">
    <location>
        <begin position="192"/>
        <end position="274"/>
    </location>
</feature>
<dbReference type="InterPro" id="IPR018964">
    <property type="entry name" value="Phage_phiJL001_Gp84_C"/>
</dbReference>
<dbReference type="AlphaFoldDB" id="A0A2T6AVD9"/>
<dbReference type="NCBIfam" id="TIGR02218">
    <property type="entry name" value="phg_TIGR02218"/>
    <property type="match status" value="1"/>
</dbReference>
<sequence>MAGRDDLHAHLAGGCTTVARCWAITRRDGVRLGFTDHDADLAFDGLVFRVGTGLTARALETSTGLSVDNSEAMGALSDAAIRETDIAAGRYDGAEVVAWTVNWADVAARKVIFRGTLGEIRRGGGAFHAELRGLSEALNRPFGRVYQKVCDAVLGDSACGVDTSDSAFSWEGPVEAAEEGRRLWLGAAHAEGWFTRGSLTVLTGEAAGLSEGIKRDLADPVGRRIDLWTPVRAEIAPGDMVRLVAGCDKRVETCREKFGNLLNFQGFPDIPEEDWMTVSPAHAARRDGGSRR</sequence>
<evidence type="ECO:0000313" key="2">
    <source>
        <dbReference type="EMBL" id="PTX47783.1"/>
    </source>
</evidence>
<dbReference type="EMBL" id="QBKN01000011">
    <property type="protein sequence ID" value="PTX47783.1"/>
    <property type="molecule type" value="Genomic_DNA"/>
</dbReference>
<protein>
    <submittedName>
        <fullName evidence="2">Putative phage protein (TIGR02218 family)</fullName>
    </submittedName>
</protein>
<proteinExistence type="predicted"/>
<evidence type="ECO:0000313" key="3">
    <source>
        <dbReference type="Proteomes" id="UP000244069"/>
    </source>
</evidence>
<organism evidence="2 3">
    <name type="scientific">Allosediminivita pacifica</name>
    <dbReference type="NCBI Taxonomy" id="1267769"/>
    <lineage>
        <taxon>Bacteria</taxon>
        <taxon>Pseudomonadati</taxon>
        <taxon>Pseudomonadota</taxon>
        <taxon>Alphaproteobacteria</taxon>
        <taxon>Rhodobacterales</taxon>
        <taxon>Paracoccaceae</taxon>
        <taxon>Allosediminivita</taxon>
    </lineage>
</organism>
<name>A0A2T6AVD9_9RHOB</name>
<accession>A0A2T6AVD9</accession>
<dbReference type="OrthoDB" id="1633386at2"/>
<dbReference type="Proteomes" id="UP000244069">
    <property type="component" value="Unassembled WGS sequence"/>
</dbReference>
<dbReference type="InterPro" id="IPR011928">
    <property type="entry name" value="Phage_phiJL001_Gp84"/>
</dbReference>
<reference evidence="2 3" key="1">
    <citation type="submission" date="2018-04" db="EMBL/GenBank/DDBJ databases">
        <title>Genomic Encyclopedia of Archaeal and Bacterial Type Strains, Phase II (KMG-II): from individual species to whole genera.</title>
        <authorList>
            <person name="Goeker M."/>
        </authorList>
    </citation>
    <scope>NUCLEOTIDE SEQUENCE [LARGE SCALE GENOMIC DNA]</scope>
    <source>
        <strain evidence="2 3">DSM 29329</strain>
    </source>
</reference>
<dbReference type="Pfam" id="PF09931">
    <property type="entry name" value="Phage_phiJL001_Gp84_N"/>
    <property type="match status" value="1"/>
</dbReference>
<comment type="caution">
    <text evidence="2">The sequence shown here is derived from an EMBL/GenBank/DDBJ whole genome shotgun (WGS) entry which is preliminary data.</text>
</comment>
<evidence type="ECO:0000259" key="1">
    <source>
        <dbReference type="Pfam" id="PF09356"/>
    </source>
</evidence>